<keyword evidence="5" id="KW-1185">Reference proteome</keyword>
<evidence type="ECO:0000259" key="3">
    <source>
        <dbReference type="Pfam" id="PF00127"/>
    </source>
</evidence>
<accession>A0ABP9V9G9</accession>
<reference evidence="4 5" key="1">
    <citation type="submission" date="2024-02" db="EMBL/GenBank/DDBJ databases">
        <title>Deinococcus xinjiangensis NBRC 107630.</title>
        <authorList>
            <person name="Ichikawa N."/>
            <person name="Katano-Makiyama Y."/>
            <person name="Hidaka K."/>
        </authorList>
    </citation>
    <scope>NUCLEOTIDE SEQUENCE [LARGE SCALE GENOMIC DNA]</scope>
    <source>
        <strain evidence="4 5">NBRC 107630</strain>
    </source>
</reference>
<gene>
    <name evidence="4" type="ORF">Dxin01_01663</name>
</gene>
<dbReference type="Proteomes" id="UP001458946">
    <property type="component" value="Unassembled WGS sequence"/>
</dbReference>
<evidence type="ECO:0000256" key="1">
    <source>
        <dbReference type="ARBA" id="ARBA00022723"/>
    </source>
</evidence>
<protein>
    <recommendedName>
        <fullName evidence="3">Blue (type 1) copper domain-containing protein</fullName>
    </recommendedName>
</protein>
<dbReference type="Gene3D" id="2.60.40.420">
    <property type="entry name" value="Cupredoxins - blue copper proteins"/>
    <property type="match status" value="1"/>
</dbReference>
<proteinExistence type="predicted"/>
<keyword evidence="2" id="KW-0186">Copper</keyword>
<dbReference type="PROSITE" id="PS00079">
    <property type="entry name" value="MULTICOPPER_OXIDASE1"/>
    <property type="match status" value="1"/>
</dbReference>
<evidence type="ECO:0000256" key="2">
    <source>
        <dbReference type="ARBA" id="ARBA00023008"/>
    </source>
</evidence>
<organism evidence="4 5">
    <name type="scientific">Deinococcus xinjiangensis</name>
    <dbReference type="NCBI Taxonomy" id="457454"/>
    <lineage>
        <taxon>Bacteria</taxon>
        <taxon>Thermotogati</taxon>
        <taxon>Deinococcota</taxon>
        <taxon>Deinococci</taxon>
        <taxon>Deinococcales</taxon>
        <taxon>Deinococcaceae</taxon>
        <taxon>Deinococcus</taxon>
    </lineage>
</organism>
<keyword evidence="1" id="KW-0479">Metal-binding</keyword>
<dbReference type="InterPro" id="IPR033138">
    <property type="entry name" value="Cu_oxidase_CS"/>
</dbReference>
<dbReference type="SUPFAM" id="SSF49503">
    <property type="entry name" value="Cupredoxins"/>
    <property type="match status" value="1"/>
</dbReference>
<dbReference type="InterPro" id="IPR000923">
    <property type="entry name" value="BlueCu_1"/>
</dbReference>
<dbReference type="InterPro" id="IPR008972">
    <property type="entry name" value="Cupredoxin"/>
</dbReference>
<name>A0ABP9V9G9_9DEIO</name>
<feature type="domain" description="Blue (type 1) copper" evidence="3">
    <location>
        <begin position="61"/>
        <end position="100"/>
    </location>
</feature>
<evidence type="ECO:0000313" key="4">
    <source>
        <dbReference type="EMBL" id="GAA5501924.1"/>
    </source>
</evidence>
<dbReference type="Pfam" id="PF00127">
    <property type="entry name" value="Copper-bind"/>
    <property type="match status" value="1"/>
</dbReference>
<sequence>MTNTGKVVHELHAYNTPKVAPKDEAGWDAYMQKNTIWLPSKDATLTINGKAKKGSFFEVELQPGEKGVLIFTPTKKGTFELACHKPSHYEGGMKGTVTVK</sequence>
<evidence type="ECO:0000313" key="5">
    <source>
        <dbReference type="Proteomes" id="UP001458946"/>
    </source>
</evidence>
<dbReference type="EMBL" id="BAABRN010000015">
    <property type="protein sequence ID" value="GAA5501924.1"/>
    <property type="molecule type" value="Genomic_DNA"/>
</dbReference>
<comment type="caution">
    <text evidence="4">The sequence shown here is derived from an EMBL/GenBank/DDBJ whole genome shotgun (WGS) entry which is preliminary data.</text>
</comment>